<dbReference type="Pfam" id="PF00209">
    <property type="entry name" value="SNF"/>
    <property type="match status" value="2"/>
</dbReference>
<evidence type="ECO:0000313" key="9">
    <source>
        <dbReference type="Proteomes" id="UP000290809"/>
    </source>
</evidence>
<dbReference type="AlphaFoldDB" id="A0A430Q0L8"/>
<dbReference type="GO" id="GO:0005283">
    <property type="term" value="F:amino acid:sodium symporter activity"/>
    <property type="evidence" value="ECO:0007669"/>
    <property type="project" value="TreeGrafter"/>
</dbReference>
<keyword evidence="3 7" id="KW-0812">Transmembrane</keyword>
<feature type="binding site" evidence="6">
    <location>
        <position position="153"/>
    </location>
    <ligand>
        <name>Na(+)</name>
        <dbReference type="ChEBI" id="CHEBI:29101"/>
        <label>1</label>
    </ligand>
</feature>
<dbReference type="Proteomes" id="UP000290809">
    <property type="component" value="Unassembled WGS sequence"/>
</dbReference>
<reference evidence="8 9" key="1">
    <citation type="journal article" date="2019" name="PLoS Pathog.">
        <title>Genome sequence of the bovine parasite Schistosoma bovis Tanzania.</title>
        <authorList>
            <person name="Oey H."/>
            <person name="Zakrzewski M."/>
            <person name="Gobert G."/>
            <person name="Gravermann K."/>
            <person name="Stoye J."/>
            <person name="Jones M."/>
            <person name="Mcmanus D."/>
            <person name="Krause L."/>
        </authorList>
    </citation>
    <scope>NUCLEOTIDE SEQUENCE [LARGE SCALE GENOMIC DNA]</scope>
    <source>
        <strain evidence="8 9">TAN1997</strain>
    </source>
</reference>
<organism evidence="8 9">
    <name type="scientific">Schistosoma bovis</name>
    <name type="common">Blood fluke</name>
    <dbReference type="NCBI Taxonomy" id="6184"/>
    <lineage>
        <taxon>Eukaryota</taxon>
        <taxon>Metazoa</taxon>
        <taxon>Spiralia</taxon>
        <taxon>Lophotrochozoa</taxon>
        <taxon>Platyhelminthes</taxon>
        <taxon>Trematoda</taxon>
        <taxon>Digenea</taxon>
        <taxon>Strigeidida</taxon>
        <taxon>Schistosomatoidea</taxon>
        <taxon>Schistosomatidae</taxon>
        <taxon>Schistosoma</taxon>
    </lineage>
</organism>
<keyword evidence="5 7" id="KW-0472">Membrane</keyword>
<feature type="transmembrane region" description="Helical" evidence="7">
    <location>
        <begin position="53"/>
        <end position="70"/>
    </location>
</feature>
<evidence type="ECO:0000256" key="4">
    <source>
        <dbReference type="ARBA" id="ARBA00022989"/>
    </source>
</evidence>
<comment type="subcellular location">
    <subcellularLocation>
        <location evidence="1">Membrane</location>
        <topology evidence="1">Multi-pass membrane protein</topology>
    </subcellularLocation>
</comment>
<dbReference type="PROSITE" id="PS50267">
    <property type="entry name" value="NA_NEUROTRAN_SYMP_3"/>
    <property type="match status" value="1"/>
</dbReference>
<keyword evidence="4 7" id="KW-1133">Transmembrane helix</keyword>
<feature type="transmembrane region" description="Helical" evidence="7">
    <location>
        <begin position="141"/>
        <end position="173"/>
    </location>
</feature>
<feature type="transmembrane region" description="Helical" evidence="7">
    <location>
        <begin position="82"/>
        <end position="106"/>
    </location>
</feature>
<dbReference type="SUPFAM" id="SSF161070">
    <property type="entry name" value="SNF-like"/>
    <property type="match status" value="1"/>
</dbReference>
<feature type="binding site" evidence="6">
    <location>
        <position position="157"/>
    </location>
    <ligand>
        <name>Na(+)</name>
        <dbReference type="ChEBI" id="CHEBI:29101"/>
        <label>1</label>
    </ligand>
</feature>
<dbReference type="InterPro" id="IPR037272">
    <property type="entry name" value="SNS_sf"/>
</dbReference>
<dbReference type="PANTHER" id="PTHR11616:SF325">
    <property type="entry name" value="TRANSPORTER"/>
    <property type="match status" value="1"/>
</dbReference>
<keyword evidence="6" id="KW-0479">Metal-binding</keyword>
<evidence type="ECO:0000256" key="5">
    <source>
        <dbReference type="ARBA" id="ARBA00023136"/>
    </source>
</evidence>
<name>A0A430Q0L8_SCHBO</name>
<evidence type="ECO:0000256" key="7">
    <source>
        <dbReference type="SAM" id="Phobius"/>
    </source>
</evidence>
<feature type="binding site" evidence="6">
    <location>
        <position position="88"/>
    </location>
    <ligand>
        <name>Na(+)</name>
        <dbReference type="ChEBI" id="CHEBI:29101"/>
        <label>1</label>
    </ligand>
</feature>
<proteinExistence type="predicted"/>
<evidence type="ECO:0000256" key="1">
    <source>
        <dbReference type="ARBA" id="ARBA00004141"/>
    </source>
</evidence>
<evidence type="ECO:0000256" key="6">
    <source>
        <dbReference type="PIRSR" id="PIRSR600175-1"/>
    </source>
</evidence>
<dbReference type="EMBL" id="QMKO01003545">
    <property type="protein sequence ID" value="RTG81185.1"/>
    <property type="molecule type" value="Genomic_DNA"/>
</dbReference>
<dbReference type="GO" id="GO:0046872">
    <property type="term" value="F:metal ion binding"/>
    <property type="evidence" value="ECO:0007669"/>
    <property type="project" value="UniProtKB-KW"/>
</dbReference>
<feature type="transmembrane region" description="Helical" evidence="7">
    <location>
        <begin position="185"/>
        <end position="213"/>
    </location>
</feature>
<dbReference type="GO" id="GO:0005886">
    <property type="term" value="C:plasma membrane"/>
    <property type="evidence" value="ECO:0007669"/>
    <property type="project" value="TreeGrafter"/>
</dbReference>
<feature type="transmembrane region" description="Helical" evidence="7">
    <location>
        <begin position="233"/>
        <end position="258"/>
    </location>
</feature>
<keyword evidence="6" id="KW-0915">Sodium</keyword>
<dbReference type="STRING" id="6184.A0A430Q0L8"/>
<dbReference type="InterPro" id="IPR000175">
    <property type="entry name" value="Na/ntran_symport"/>
</dbReference>
<sequence length="303" mass="33532">MYVTALLPYGFMFILLIRTALLDGASNGLVHYLKPDWSKLTDMTVWSDAGTQIFFSYSLGLGVLTSFGSYNQFHHNSLRDCCLFALVNTFTSLLSGCVIFCTLGYMSYISNIPLNQIAESGPGLGFIVYPKAIGTMPGSPFWSICFFIMIILLGIDSMFAGVEGFIAAAGDYFPHALTSKRFRCIFVGCVCITSYLVGLSMVTNALFIISVIVYEELTYKRASIHKPYRFPGWAVKVGWLIASSSVLLIPLVMIIKIFQTSGTLIQRIKTLCIPIIDNSNTEISKFNVITSTGTLYNPDERTM</sequence>
<dbReference type="PRINTS" id="PR00176">
    <property type="entry name" value="NANEUSMPORT"/>
</dbReference>
<dbReference type="GO" id="GO:0089718">
    <property type="term" value="P:amino acid import across plasma membrane"/>
    <property type="evidence" value="ECO:0007669"/>
    <property type="project" value="TreeGrafter"/>
</dbReference>
<keyword evidence="2" id="KW-0813">Transport</keyword>
<evidence type="ECO:0000256" key="3">
    <source>
        <dbReference type="ARBA" id="ARBA00022692"/>
    </source>
</evidence>
<evidence type="ECO:0000256" key="2">
    <source>
        <dbReference type="ARBA" id="ARBA00022448"/>
    </source>
</evidence>
<gene>
    <name evidence="8" type="ORF">DC041_0012209</name>
</gene>
<evidence type="ECO:0000313" key="8">
    <source>
        <dbReference type="EMBL" id="RTG81185.1"/>
    </source>
</evidence>
<dbReference type="PANTHER" id="PTHR11616">
    <property type="entry name" value="SODIUM/CHLORIDE DEPENDENT TRANSPORTER"/>
    <property type="match status" value="1"/>
</dbReference>
<comment type="caution">
    <text evidence="8">The sequence shown here is derived from an EMBL/GenBank/DDBJ whole genome shotgun (WGS) entry which is preliminary data.</text>
</comment>
<accession>A0A430Q0L8</accession>
<keyword evidence="9" id="KW-1185">Reference proteome</keyword>
<feature type="binding site" evidence="6">
    <location>
        <position position="56"/>
    </location>
    <ligand>
        <name>Na(+)</name>
        <dbReference type="ChEBI" id="CHEBI:29101"/>
        <label>1</label>
    </ligand>
</feature>
<feature type="binding site" evidence="6">
    <location>
        <position position="156"/>
    </location>
    <ligand>
        <name>Na(+)</name>
        <dbReference type="ChEBI" id="CHEBI:29101"/>
        <label>1</label>
    </ligand>
</feature>
<protein>
    <submittedName>
        <fullName evidence="8">Solute carrier family 6 (Neurotransmitter transporter, GABA) member 6/8/11/12/13</fullName>
    </submittedName>
</protein>